<dbReference type="EMBL" id="LSYU01000035">
    <property type="protein sequence ID" value="KXX65330.1"/>
    <property type="molecule type" value="Genomic_DNA"/>
</dbReference>
<evidence type="ECO:0000313" key="2">
    <source>
        <dbReference type="EMBL" id="KXX65330.1"/>
    </source>
</evidence>
<dbReference type="Proteomes" id="UP000075766">
    <property type="component" value="Unassembled WGS sequence"/>
</dbReference>
<protein>
    <recommendedName>
        <fullName evidence="4">Secreted protein</fullName>
    </recommendedName>
</protein>
<proteinExistence type="predicted"/>
<evidence type="ECO:0000313" key="3">
    <source>
        <dbReference type="Proteomes" id="UP000075766"/>
    </source>
</evidence>
<evidence type="ECO:0000256" key="1">
    <source>
        <dbReference type="SAM" id="SignalP"/>
    </source>
</evidence>
<evidence type="ECO:0008006" key="4">
    <source>
        <dbReference type="Google" id="ProtNLM"/>
    </source>
</evidence>
<gene>
    <name evidence="2" type="ORF">AY586_10360</name>
</gene>
<dbReference type="RefSeq" id="WP_062273574.1">
    <property type="nucleotide sequence ID" value="NZ_LSYU01000035.1"/>
</dbReference>
<organism evidence="2 3">
    <name type="scientific">Marichromatium gracile</name>
    <name type="common">Chromatium gracile</name>
    <dbReference type="NCBI Taxonomy" id="1048"/>
    <lineage>
        <taxon>Bacteria</taxon>
        <taxon>Pseudomonadati</taxon>
        <taxon>Pseudomonadota</taxon>
        <taxon>Gammaproteobacteria</taxon>
        <taxon>Chromatiales</taxon>
        <taxon>Chromatiaceae</taxon>
        <taxon>Marichromatium</taxon>
    </lineage>
</organism>
<name>A0ABR5VJ23_MARGR</name>
<comment type="caution">
    <text evidence="2">The sequence shown here is derived from an EMBL/GenBank/DDBJ whole genome shotgun (WGS) entry which is preliminary data.</text>
</comment>
<sequence>MMKRMVMTMSVLALVALGEAFAGPVVSQWGYSVDSRFVESRFSGSSGEILVGERELSWGAADYIDYSSCGFMGIKCWFRRPPTISPDFRQPSTDPGRNRSALTLGNGVTNDLTGGGPAVGSVATVVDGSADDAAEIGVGTSLTHWNNRLSSRYSTLEWGRIATSLTLTPELPASGAGIETRILDFELFLKETANQGACAGDSTTPCPDLFGLLAVQTLDIPFLYDGNAYLVSLLLQDASGGVAPIATLHEEECAALGLGAGCQGFRTAEEQATTFQFAFAVSTEALFPPAAAQPVQSVPLPAPLGLIGGGLLVAGLSRGLGRRGR</sequence>
<keyword evidence="1" id="KW-0732">Signal</keyword>
<keyword evidence="3" id="KW-1185">Reference proteome</keyword>
<accession>A0ABR5VJ23</accession>
<reference evidence="2 3" key="1">
    <citation type="submission" date="2016-02" db="EMBL/GenBank/DDBJ databases">
        <title>Genome sequence of Marichromatium gracile YL-28, a purple sulfur bacterium.</title>
        <authorList>
            <person name="Zhao C."/>
            <person name="Hong X."/>
            <person name="Chen S."/>
            <person name="Yang S."/>
        </authorList>
    </citation>
    <scope>NUCLEOTIDE SEQUENCE [LARGE SCALE GENOMIC DNA]</scope>
    <source>
        <strain evidence="2 3">YL28</strain>
    </source>
</reference>
<feature type="chain" id="PRO_5045484467" description="Secreted protein" evidence="1">
    <location>
        <begin position="23"/>
        <end position="325"/>
    </location>
</feature>
<dbReference type="NCBIfam" id="NF038125">
    <property type="entry name" value="PEP_CTERM_THxN"/>
    <property type="match status" value="1"/>
</dbReference>
<feature type="signal peptide" evidence="1">
    <location>
        <begin position="1"/>
        <end position="22"/>
    </location>
</feature>